<evidence type="ECO:0000313" key="2">
    <source>
        <dbReference type="Proteomes" id="UP000318939"/>
    </source>
</evidence>
<dbReference type="Pfam" id="PF21716">
    <property type="entry name" value="dnstrm_HI1420"/>
    <property type="match status" value="1"/>
</dbReference>
<dbReference type="EMBL" id="CP117267">
    <property type="protein sequence ID" value="WFS21453.1"/>
    <property type="molecule type" value="Genomic_DNA"/>
</dbReference>
<proteinExistence type="predicted"/>
<reference evidence="1" key="2">
    <citation type="journal article" date="2023" name="MicrobiologyOpen">
        <title>Genomics of the tumorigenes clade of the family Rhizobiaceae and description of Rhizobium rhododendri sp. nov.</title>
        <authorList>
            <person name="Kuzmanovic N."/>
            <person name="diCenzo G.C."/>
            <person name="Bunk B."/>
            <person name="Sproeer C."/>
            <person name="Fruehling A."/>
            <person name="Neumann-Schaal M."/>
            <person name="Overmann J."/>
            <person name="Smalla K."/>
        </authorList>
    </citation>
    <scope>NUCLEOTIDE SEQUENCE</scope>
    <source>
        <strain evidence="1">Rho-6.2</strain>
    </source>
</reference>
<reference evidence="1" key="1">
    <citation type="journal article" date="2019" name="Phytopathology">
        <title>A Novel Group of Rhizobium tumorigenes-Like Agrobacteria Associated with Crown Gall Disease of Rhododendron and Blueberry.</title>
        <authorList>
            <person name="Kuzmanovic N."/>
            <person name="Behrens P."/>
            <person name="Idczak E."/>
            <person name="Wagner S."/>
            <person name="Gotz M."/>
            <person name="Sproer C."/>
            <person name="Bunk B."/>
            <person name="Overmann J."/>
            <person name="Smalla K."/>
        </authorList>
    </citation>
    <scope>NUCLEOTIDE SEQUENCE</scope>
    <source>
        <strain evidence="1">Rho-6.2</strain>
    </source>
</reference>
<gene>
    <name evidence="1" type="ORF">PR018_09640</name>
</gene>
<dbReference type="SUPFAM" id="SSF47413">
    <property type="entry name" value="lambda repressor-like DNA-binding domains"/>
    <property type="match status" value="1"/>
</dbReference>
<dbReference type="Proteomes" id="UP000318939">
    <property type="component" value="Chromosome"/>
</dbReference>
<name>A0ABY8IE93_9HYPH</name>
<accession>A0ABY8IE93</accession>
<organism evidence="1 2">
    <name type="scientific">Rhizobium rhododendri</name>
    <dbReference type="NCBI Taxonomy" id="2506430"/>
    <lineage>
        <taxon>Bacteria</taxon>
        <taxon>Pseudomonadati</taxon>
        <taxon>Pseudomonadota</taxon>
        <taxon>Alphaproteobacteria</taxon>
        <taxon>Hyphomicrobiales</taxon>
        <taxon>Rhizobiaceae</taxon>
        <taxon>Rhizobium/Agrobacterium group</taxon>
        <taxon>Rhizobium</taxon>
    </lineage>
</organism>
<dbReference type="InterPro" id="IPR014057">
    <property type="entry name" value="HI1420"/>
</dbReference>
<keyword evidence="2" id="KW-1185">Reference proteome</keyword>
<protein>
    <submittedName>
        <fullName evidence="1">Addiction module antidote protein</fullName>
    </submittedName>
</protein>
<evidence type="ECO:0000313" key="1">
    <source>
        <dbReference type="EMBL" id="WFS21453.1"/>
    </source>
</evidence>
<dbReference type="PANTHER" id="PTHR40275">
    <property type="entry name" value="SSL7038 PROTEIN"/>
    <property type="match status" value="1"/>
</dbReference>
<dbReference type="NCBIfam" id="TIGR02684">
    <property type="entry name" value="dnstrm_HI1420"/>
    <property type="match status" value="1"/>
</dbReference>
<dbReference type="PANTHER" id="PTHR40275:SF1">
    <property type="entry name" value="SSL7038 PROTEIN"/>
    <property type="match status" value="1"/>
</dbReference>
<dbReference type="InterPro" id="IPR010982">
    <property type="entry name" value="Lambda_DNA-bd_dom_sf"/>
</dbReference>
<sequence>MPVKTLPFDAADHLQSGQSQLELLSDAFNSGSASYVAVALGVIARAKGMTEVSKTAGITREALYKALSADGDPKLSTLLGVLNALDIQLKLAPRNKKAPD</sequence>